<evidence type="ECO:0000256" key="1">
    <source>
        <dbReference type="SAM" id="MobiDB-lite"/>
    </source>
</evidence>
<organism evidence="3 4">
    <name type="scientific">Thielaviopsis punctulata</name>
    <dbReference type="NCBI Taxonomy" id="72032"/>
    <lineage>
        <taxon>Eukaryota</taxon>
        <taxon>Fungi</taxon>
        <taxon>Dikarya</taxon>
        <taxon>Ascomycota</taxon>
        <taxon>Pezizomycotina</taxon>
        <taxon>Sordariomycetes</taxon>
        <taxon>Hypocreomycetidae</taxon>
        <taxon>Microascales</taxon>
        <taxon>Ceratocystidaceae</taxon>
        <taxon>Thielaviopsis</taxon>
    </lineage>
</organism>
<dbReference type="OrthoDB" id="2017974at2759"/>
<name>A0A0F4ZDQ1_9PEZI</name>
<feature type="domain" description="DNA/RNA-binding" evidence="2">
    <location>
        <begin position="214"/>
        <end position="303"/>
    </location>
</feature>
<dbReference type="InterPro" id="IPR011990">
    <property type="entry name" value="TPR-like_helical_dom_sf"/>
</dbReference>
<dbReference type="GO" id="GO:0042162">
    <property type="term" value="F:telomeric DNA binding"/>
    <property type="evidence" value="ECO:0007669"/>
    <property type="project" value="TreeGrafter"/>
</dbReference>
<dbReference type="GO" id="GO:0070034">
    <property type="term" value="F:telomerase RNA binding"/>
    <property type="evidence" value="ECO:0007669"/>
    <property type="project" value="TreeGrafter"/>
</dbReference>
<dbReference type="InterPro" id="IPR045153">
    <property type="entry name" value="Est1/Ebs1-like"/>
</dbReference>
<dbReference type="EMBL" id="LAEV01001188">
    <property type="protein sequence ID" value="KKA28734.1"/>
    <property type="molecule type" value="Genomic_DNA"/>
</dbReference>
<dbReference type="AlphaFoldDB" id="A0A0F4ZDQ1"/>
<proteinExistence type="predicted"/>
<evidence type="ECO:0000313" key="3">
    <source>
        <dbReference type="EMBL" id="KKA28734.1"/>
    </source>
</evidence>
<dbReference type="GO" id="GO:0000184">
    <property type="term" value="P:nuclear-transcribed mRNA catabolic process, nonsense-mediated decay"/>
    <property type="evidence" value="ECO:0007669"/>
    <property type="project" value="TreeGrafter"/>
</dbReference>
<accession>A0A0F4ZDQ1</accession>
<comment type="caution">
    <text evidence="3">The sequence shown here is derived from an EMBL/GenBank/DDBJ whole genome shotgun (WGS) entry which is preliminary data.</text>
</comment>
<dbReference type="Proteomes" id="UP000033483">
    <property type="component" value="Unassembled WGS sequence"/>
</dbReference>
<feature type="region of interest" description="Disordered" evidence="1">
    <location>
        <begin position="1"/>
        <end position="36"/>
    </location>
</feature>
<dbReference type="GO" id="GO:0005697">
    <property type="term" value="C:telomerase holoenzyme complex"/>
    <property type="evidence" value="ECO:0007669"/>
    <property type="project" value="TreeGrafter"/>
</dbReference>
<keyword evidence="4" id="KW-1185">Reference proteome</keyword>
<reference evidence="3 4" key="1">
    <citation type="submission" date="2015-03" db="EMBL/GenBank/DDBJ databases">
        <authorList>
            <person name="Radwan O."/>
            <person name="Al-Naeli F.A."/>
            <person name="Rendon G.A."/>
            <person name="Fields C."/>
        </authorList>
    </citation>
    <scope>NUCLEOTIDE SEQUENCE [LARGE SCALE GENOMIC DNA]</scope>
    <source>
        <strain evidence="3">CR-DP1</strain>
    </source>
</reference>
<feature type="compositionally biased region" description="Basic and acidic residues" evidence="1">
    <location>
        <begin position="25"/>
        <end position="34"/>
    </location>
</feature>
<dbReference type="PANTHER" id="PTHR15696">
    <property type="entry name" value="SMG-7 SUPPRESSOR WITH MORPHOLOGICAL EFFECT ON GENITALIA PROTEIN 7"/>
    <property type="match status" value="1"/>
</dbReference>
<evidence type="ECO:0000313" key="4">
    <source>
        <dbReference type="Proteomes" id="UP000033483"/>
    </source>
</evidence>
<feature type="region of interest" description="Disordered" evidence="1">
    <location>
        <begin position="483"/>
        <end position="521"/>
    </location>
</feature>
<gene>
    <name evidence="3" type="ORF">TD95_005423</name>
</gene>
<protein>
    <recommendedName>
        <fullName evidence="2">DNA/RNA-binding domain-containing protein</fullName>
    </recommendedName>
</protein>
<dbReference type="PANTHER" id="PTHR15696:SF0">
    <property type="entry name" value="TELOMERASE-BINDING PROTEIN EST1A"/>
    <property type="match status" value="1"/>
</dbReference>
<feature type="compositionally biased region" description="Low complexity" evidence="1">
    <location>
        <begin position="502"/>
        <end position="518"/>
    </location>
</feature>
<dbReference type="InterPro" id="IPR018834">
    <property type="entry name" value="DNA/RNA-bd_Est1-type"/>
</dbReference>
<dbReference type="SUPFAM" id="SSF48452">
    <property type="entry name" value="TPR-like"/>
    <property type="match status" value="1"/>
</dbReference>
<dbReference type="FunFam" id="1.25.40.10:FF:000202">
    <property type="entry name" value="Unplaced genomic scaffold supercont1.7, whole genome shotgun sequence"/>
    <property type="match status" value="1"/>
</dbReference>
<dbReference type="Pfam" id="PF10373">
    <property type="entry name" value="EST1_DNA_bind"/>
    <property type="match status" value="1"/>
</dbReference>
<evidence type="ECO:0000259" key="2">
    <source>
        <dbReference type="Pfam" id="PF10373"/>
    </source>
</evidence>
<dbReference type="Gene3D" id="1.25.40.10">
    <property type="entry name" value="Tetratricopeptide repeat domain"/>
    <property type="match status" value="1"/>
</dbReference>
<sequence>MPRSGLPPGLAPIRSETDENEIDPAYEKNPKDDTLLPVEPPVPQLSILTPSNDQLVEQVKGIYTGLVSIETKIIEVHKSLNDKRQKHGLSDQKWQVLYGLHKALLQEHYDFYLVTDHPAATPVLRRLPEKYNMPARMWKYAIHIFLELMRENLPTSREYLLSFLYFVYGIVGMLYETVPSRSRIWTECLGDLSRYRMAIENQDEDLRQIWCNFSKSWYRATIDMAPTVGRLYHHMAILSRPNLLAQLFFYSKSLCTAEPFKPTHESIKTLFNPVMELDVTHRNMYDPVDIAFVAMHGSLFAAVMNSKSQSALPNQPDASTPTAAPLPSAFDKSFDTLPATVEESLAKARSSCAVFLDNIQEDLSRRPRKWIENGMYIALSNICALYQYQNKGYFFRTKLTEPSTTCDIEPPGPSPDSPQYLLARTIFRDTLAVFLKRTPDPSTYSFLEITLLFLTHLAWDGKLDTLADTVSWATLEQNVNQQMALSPESKQTRRSPFPRPAKQSQQQQPHQQPSKQQSMPLPDDYNLRGYQFAENYFPDNWYCSGMEELETLMEKQFMQTTRSLRIISLVHTLSFLTRGKYIVYDSVEECFKIPC</sequence>